<comment type="caution">
    <text evidence="1">The sequence shown here is derived from an EMBL/GenBank/DDBJ whole genome shotgun (WGS) entry which is preliminary data.</text>
</comment>
<dbReference type="RefSeq" id="WP_257788834.1">
    <property type="nucleotide sequence ID" value="NZ_AYSO01000015.1"/>
</dbReference>
<dbReference type="AlphaFoldDB" id="A0A0C1R0T3"/>
<dbReference type="EMBL" id="AYSO01000015">
    <property type="protein sequence ID" value="KIE46967.1"/>
    <property type="molecule type" value="Genomic_DNA"/>
</dbReference>
<accession>A0A0C1R0T3</accession>
<proteinExistence type="predicted"/>
<gene>
    <name evidence="1" type="ORF">U732_1519</name>
</gene>
<protein>
    <submittedName>
        <fullName evidence="1">Uncharacterized protein</fullName>
    </submittedName>
</protein>
<evidence type="ECO:0000313" key="1">
    <source>
        <dbReference type="EMBL" id="KIE46967.1"/>
    </source>
</evidence>
<sequence>MGFSKLNYELSDAQVEVKARALGMKYPDEVKIMIKDEVKK</sequence>
<evidence type="ECO:0000313" key="2">
    <source>
        <dbReference type="Proteomes" id="UP000031366"/>
    </source>
</evidence>
<dbReference type="Proteomes" id="UP000031366">
    <property type="component" value="Unassembled WGS sequence"/>
</dbReference>
<reference evidence="1 2" key="1">
    <citation type="journal article" date="2015" name="Infect. Genet. Evol.">
        <title>Genomic sequences of six botulinum neurotoxin-producing strains representing three clostridial species illustrate the mobility and diversity of botulinum neurotoxin genes.</title>
        <authorList>
            <person name="Smith T.J."/>
            <person name="Hill K.K."/>
            <person name="Xie G."/>
            <person name="Foley B.T."/>
            <person name="Williamson C.H."/>
            <person name="Foster J.T."/>
            <person name="Johnson S.L."/>
            <person name="Chertkov O."/>
            <person name="Teshima H."/>
            <person name="Gibbons H.S."/>
            <person name="Johnsky L.A."/>
            <person name="Karavis M.A."/>
            <person name="Smith L.A."/>
        </authorList>
    </citation>
    <scope>NUCLEOTIDE SEQUENCE [LARGE SCALE GENOMIC DNA]</scope>
    <source>
        <strain evidence="1 2">CDC 2741</strain>
    </source>
</reference>
<keyword evidence="2" id="KW-1185">Reference proteome</keyword>
<organism evidence="1 2">
    <name type="scientific">Clostridium argentinense CDC 2741</name>
    <dbReference type="NCBI Taxonomy" id="1418104"/>
    <lineage>
        <taxon>Bacteria</taxon>
        <taxon>Bacillati</taxon>
        <taxon>Bacillota</taxon>
        <taxon>Clostridia</taxon>
        <taxon>Eubacteriales</taxon>
        <taxon>Clostridiaceae</taxon>
        <taxon>Clostridium</taxon>
    </lineage>
</organism>
<name>A0A0C1R0T3_9CLOT</name>